<dbReference type="Pfam" id="PF03492">
    <property type="entry name" value="Methyltransf_7"/>
    <property type="match status" value="1"/>
</dbReference>
<comment type="pathway">
    <text evidence="1">Alkaloid biosynthesis.</text>
</comment>
<sequence length="340" mass="38799">MLLTPAFVVSRFHLTSVVGNVVLALLILISVCAEEQTEMVEESIKHAKECFTLDVRDGNSWSVSVTNPFMFFASERFISKPYLGYTRKLLLRKAETKEGIDKAKVFVSESIIEILKLQKDLKVFSISDYGCSVGPNTFSSVKTIIQAVQHKYKTQGPELKMPEFFVFFTDHVINDFNTLFRTLPPGRQYMAAGVPGSFQGFLFPKSSINLMHSASSLHWLSQVPEEVTKEDTLKWNKGRISYPRSSNQVIEAFRSQFFCDIEAFLKARSAELAPGGLLVMLYLADQMELILQSHAMLISLIVRVIHLQVWWKRYHEKLEDFFQTSRSTDLAKTDKFLLLV</sequence>
<dbReference type="PANTHER" id="PTHR31009">
    <property type="entry name" value="S-ADENOSYL-L-METHIONINE:CARBOXYL METHYLTRANSFERASE FAMILY PROTEIN"/>
    <property type="match status" value="1"/>
</dbReference>
<dbReference type="InterPro" id="IPR029063">
    <property type="entry name" value="SAM-dependent_MTases_sf"/>
</dbReference>
<dbReference type="Gene3D" id="3.40.50.150">
    <property type="entry name" value="Vaccinia Virus protein VP39"/>
    <property type="match status" value="1"/>
</dbReference>
<evidence type="ECO:0000256" key="2">
    <source>
        <dbReference type="ARBA" id="ARBA00007967"/>
    </source>
</evidence>
<dbReference type="AlphaFoldDB" id="A0ABD2YTV3"/>
<dbReference type="InterPro" id="IPR005299">
    <property type="entry name" value="MeTrfase_7"/>
</dbReference>
<proteinExistence type="inferred from homology"/>
<dbReference type="Proteomes" id="UP001630127">
    <property type="component" value="Unassembled WGS sequence"/>
</dbReference>
<comment type="similarity">
    <text evidence="2">Belongs to the methyltransferase superfamily. Type-7 methyltransferase family.</text>
</comment>
<name>A0ABD2YTV3_9GENT</name>
<protein>
    <submittedName>
        <fullName evidence="4">Uncharacterized protein</fullName>
    </submittedName>
</protein>
<evidence type="ECO:0000256" key="3">
    <source>
        <dbReference type="SAM" id="Phobius"/>
    </source>
</evidence>
<dbReference type="SUPFAM" id="SSF53335">
    <property type="entry name" value="S-adenosyl-L-methionine-dependent methyltransferases"/>
    <property type="match status" value="1"/>
</dbReference>
<evidence type="ECO:0000256" key="1">
    <source>
        <dbReference type="ARBA" id="ARBA00004913"/>
    </source>
</evidence>
<keyword evidence="3" id="KW-1133">Transmembrane helix</keyword>
<dbReference type="EMBL" id="JBJUIK010000012">
    <property type="protein sequence ID" value="KAL3510748.1"/>
    <property type="molecule type" value="Genomic_DNA"/>
</dbReference>
<feature type="transmembrane region" description="Helical" evidence="3">
    <location>
        <begin position="12"/>
        <end position="33"/>
    </location>
</feature>
<evidence type="ECO:0000313" key="5">
    <source>
        <dbReference type="Proteomes" id="UP001630127"/>
    </source>
</evidence>
<keyword evidence="5" id="KW-1185">Reference proteome</keyword>
<keyword evidence="3" id="KW-0472">Membrane</keyword>
<gene>
    <name evidence="4" type="ORF">ACH5RR_030149</name>
</gene>
<comment type="caution">
    <text evidence="4">The sequence shown here is derived from an EMBL/GenBank/DDBJ whole genome shotgun (WGS) entry which is preliminary data.</text>
</comment>
<evidence type="ECO:0000313" key="4">
    <source>
        <dbReference type="EMBL" id="KAL3510748.1"/>
    </source>
</evidence>
<reference evidence="4 5" key="1">
    <citation type="submission" date="2024-11" db="EMBL/GenBank/DDBJ databases">
        <title>A near-complete genome assembly of Cinchona calisaya.</title>
        <authorList>
            <person name="Lian D.C."/>
            <person name="Zhao X.W."/>
            <person name="Wei L."/>
        </authorList>
    </citation>
    <scope>NUCLEOTIDE SEQUENCE [LARGE SCALE GENOMIC DNA]</scope>
    <source>
        <tissue evidence="4">Nenye</tissue>
    </source>
</reference>
<accession>A0ABD2YTV3</accession>
<keyword evidence="3" id="KW-0812">Transmembrane</keyword>
<organism evidence="4 5">
    <name type="scientific">Cinchona calisaya</name>
    <dbReference type="NCBI Taxonomy" id="153742"/>
    <lineage>
        <taxon>Eukaryota</taxon>
        <taxon>Viridiplantae</taxon>
        <taxon>Streptophyta</taxon>
        <taxon>Embryophyta</taxon>
        <taxon>Tracheophyta</taxon>
        <taxon>Spermatophyta</taxon>
        <taxon>Magnoliopsida</taxon>
        <taxon>eudicotyledons</taxon>
        <taxon>Gunneridae</taxon>
        <taxon>Pentapetalae</taxon>
        <taxon>asterids</taxon>
        <taxon>lamiids</taxon>
        <taxon>Gentianales</taxon>
        <taxon>Rubiaceae</taxon>
        <taxon>Cinchonoideae</taxon>
        <taxon>Cinchoneae</taxon>
        <taxon>Cinchona</taxon>
    </lineage>
</organism>